<dbReference type="AlphaFoldDB" id="A0A919L5U2"/>
<name>A0A919L5U2_9ACTN</name>
<evidence type="ECO:0000313" key="1">
    <source>
        <dbReference type="EMBL" id="GHH83756.1"/>
    </source>
</evidence>
<proteinExistence type="predicted"/>
<dbReference type="EMBL" id="BNCD01000014">
    <property type="protein sequence ID" value="GHH83756.1"/>
    <property type="molecule type" value="Genomic_DNA"/>
</dbReference>
<organism evidence="1 2">
    <name type="scientific">Streptomyces sulfonofaciens</name>
    <dbReference type="NCBI Taxonomy" id="68272"/>
    <lineage>
        <taxon>Bacteria</taxon>
        <taxon>Bacillati</taxon>
        <taxon>Actinomycetota</taxon>
        <taxon>Actinomycetes</taxon>
        <taxon>Kitasatosporales</taxon>
        <taxon>Streptomycetaceae</taxon>
        <taxon>Streptomyces</taxon>
    </lineage>
</organism>
<sequence length="172" mass="18023">MPGTDTRPSAYPSECARATAPGESRFRIDAPIRPARNARVIALDDRATAIARRVADRPWAKAAFYTCQAASDIGPLPEQIVLHRLDATPALLGEVLTGTDVVVVLATEDTGAHYAAAVGRLCGAGGITTAGVVLGEDFEADDAVAALRPYARVLLLSADESDVTELLTALRV</sequence>
<protein>
    <recommendedName>
        <fullName evidence="3">3-methyl-2-oxobutanoate hydroxymethyltransferase</fullName>
    </recommendedName>
</protein>
<dbReference type="Proteomes" id="UP000603708">
    <property type="component" value="Unassembled WGS sequence"/>
</dbReference>
<dbReference type="RefSeq" id="WP_189935141.1">
    <property type="nucleotide sequence ID" value="NZ_BNCD01000014.1"/>
</dbReference>
<gene>
    <name evidence="1" type="ORF">GCM10018793_46630</name>
</gene>
<comment type="caution">
    <text evidence="1">The sequence shown here is derived from an EMBL/GenBank/DDBJ whole genome shotgun (WGS) entry which is preliminary data.</text>
</comment>
<accession>A0A919L5U2</accession>
<evidence type="ECO:0000313" key="2">
    <source>
        <dbReference type="Proteomes" id="UP000603708"/>
    </source>
</evidence>
<reference evidence="1" key="2">
    <citation type="submission" date="2020-09" db="EMBL/GenBank/DDBJ databases">
        <authorList>
            <person name="Sun Q."/>
            <person name="Ohkuma M."/>
        </authorList>
    </citation>
    <scope>NUCLEOTIDE SEQUENCE</scope>
    <source>
        <strain evidence="1">JCM 5069</strain>
    </source>
</reference>
<reference evidence="1" key="1">
    <citation type="journal article" date="2014" name="Int. J. Syst. Evol. Microbiol.">
        <title>Complete genome sequence of Corynebacterium casei LMG S-19264T (=DSM 44701T), isolated from a smear-ripened cheese.</title>
        <authorList>
            <consortium name="US DOE Joint Genome Institute (JGI-PGF)"/>
            <person name="Walter F."/>
            <person name="Albersmeier A."/>
            <person name="Kalinowski J."/>
            <person name="Ruckert C."/>
        </authorList>
    </citation>
    <scope>NUCLEOTIDE SEQUENCE</scope>
    <source>
        <strain evidence="1">JCM 5069</strain>
    </source>
</reference>
<evidence type="ECO:0008006" key="3">
    <source>
        <dbReference type="Google" id="ProtNLM"/>
    </source>
</evidence>
<keyword evidence="2" id="KW-1185">Reference proteome</keyword>